<feature type="domain" description="N-acetyltransferase" evidence="3">
    <location>
        <begin position="5"/>
        <end position="165"/>
    </location>
</feature>
<accession>W6T9K8</accession>
<dbReference type="Gene3D" id="3.40.630.30">
    <property type="match status" value="1"/>
</dbReference>
<dbReference type="InterPro" id="IPR050680">
    <property type="entry name" value="YpeA/RimI_acetyltransf"/>
</dbReference>
<keyword evidence="1 4" id="KW-0808">Transferase</keyword>
<dbReference type="InterPro" id="IPR000182">
    <property type="entry name" value="GNAT_dom"/>
</dbReference>
<evidence type="ECO:0000256" key="2">
    <source>
        <dbReference type="ARBA" id="ARBA00023315"/>
    </source>
</evidence>
<evidence type="ECO:0000259" key="3">
    <source>
        <dbReference type="PROSITE" id="PS51186"/>
    </source>
</evidence>
<comment type="caution">
    <text evidence="4">The sequence shown here is derived from an EMBL/GenBank/DDBJ whole genome shotgun (WGS) entry which is preliminary data.</text>
</comment>
<evidence type="ECO:0000313" key="5">
    <source>
        <dbReference type="Proteomes" id="UP000019247"/>
    </source>
</evidence>
<keyword evidence="2" id="KW-0012">Acyltransferase</keyword>
<dbReference type="GO" id="GO:0016747">
    <property type="term" value="F:acyltransferase activity, transferring groups other than amino-acyl groups"/>
    <property type="evidence" value="ECO:0007669"/>
    <property type="project" value="InterPro"/>
</dbReference>
<dbReference type="STRING" id="1400520.LFAB_03425"/>
<dbReference type="Pfam" id="PF13508">
    <property type="entry name" value="Acetyltransf_7"/>
    <property type="match status" value="1"/>
</dbReference>
<dbReference type="CDD" id="cd04301">
    <property type="entry name" value="NAT_SF"/>
    <property type="match status" value="1"/>
</dbReference>
<organism evidence="4 5">
    <name type="scientific">Lactiplantibacillus fabifermentans T30PCM01</name>
    <dbReference type="NCBI Taxonomy" id="1400520"/>
    <lineage>
        <taxon>Bacteria</taxon>
        <taxon>Bacillati</taxon>
        <taxon>Bacillota</taxon>
        <taxon>Bacilli</taxon>
        <taxon>Lactobacillales</taxon>
        <taxon>Lactobacillaceae</taxon>
        <taxon>Lactiplantibacillus</taxon>
    </lineage>
</organism>
<dbReference type="SUPFAM" id="SSF55729">
    <property type="entry name" value="Acyl-CoA N-acyltransferases (Nat)"/>
    <property type="match status" value="1"/>
</dbReference>
<evidence type="ECO:0000256" key="1">
    <source>
        <dbReference type="ARBA" id="ARBA00022679"/>
    </source>
</evidence>
<dbReference type="InterPro" id="IPR016181">
    <property type="entry name" value="Acyl_CoA_acyltransferase"/>
</dbReference>
<sequence length="165" mass="18579">MSNSITIRRARVDDDFAAVAALYLTVWRTTYRGQLPAAYLASLTPQMWHPQQRWQRTVLAFNAQQQIVGVCSYGPARRQAWAGYQEIYSIYILPAYQHQGLGRRLMDAALAQLPTNAPVMIVALASNVAAIQFYQHYGFEKIAQPLVETLPVGVKLTEQVLVLNK</sequence>
<gene>
    <name evidence="4" type="ORF">LFAB_03425</name>
</gene>
<dbReference type="PANTHER" id="PTHR43420">
    <property type="entry name" value="ACETYLTRANSFERASE"/>
    <property type="match status" value="1"/>
</dbReference>
<dbReference type="AlphaFoldDB" id="W6T9K8"/>
<dbReference type="eggNOG" id="COG0456">
    <property type="taxonomic scope" value="Bacteria"/>
</dbReference>
<dbReference type="PATRIC" id="fig|1400520.3.peg.678"/>
<proteinExistence type="predicted"/>
<dbReference type="Proteomes" id="UP000019247">
    <property type="component" value="Unassembled WGS sequence"/>
</dbReference>
<dbReference type="OrthoDB" id="5292888at2"/>
<dbReference type="EMBL" id="AWWK01000017">
    <property type="protein sequence ID" value="ETY75147.1"/>
    <property type="molecule type" value="Genomic_DNA"/>
</dbReference>
<dbReference type="PROSITE" id="PS51186">
    <property type="entry name" value="GNAT"/>
    <property type="match status" value="1"/>
</dbReference>
<protein>
    <submittedName>
        <fullName evidence="4">GNAT family acetyltransferase</fullName>
    </submittedName>
</protein>
<reference evidence="4 5" key="1">
    <citation type="journal article" date="2014" name="Genome Announc.">
        <title>Genome Sequence of Lactobacillus fabifermentans Strain T30PCM01, Isolated from Fermenting Grape Marc.</title>
        <authorList>
            <person name="Treu L."/>
            <person name="Vendramin V."/>
            <person name="Bovo B."/>
            <person name="Giacomini A."/>
            <person name="Corich V."/>
            <person name="Campanaro S."/>
        </authorList>
    </citation>
    <scope>NUCLEOTIDE SEQUENCE [LARGE SCALE GENOMIC DNA]</scope>
    <source>
        <strain evidence="4 5">T30PCM01</strain>
    </source>
</reference>
<dbReference type="HOGENOM" id="CLU_013985_18_2_9"/>
<name>W6T9K8_9LACO</name>
<evidence type="ECO:0000313" key="4">
    <source>
        <dbReference type="EMBL" id="ETY75147.1"/>
    </source>
</evidence>